<reference evidence="7" key="1">
    <citation type="journal article" date="2020" name="Stud. Mycol.">
        <title>101 Dothideomycetes genomes: a test case for predicting lifestyles and emergence of pathogens.</title>
        <authorList>
            <person name="Haridas S."/>
            <person name="Albert R."/>
            <person name="Binder M."/>
            <person name="Bloem J."/>
            <person name="Labutti K."/>
            <person name="Salamov A."/>
            <person name="Andreopoulos B."/>
            <person name="Baker S."/>
            <person name="Barry K."/>
            <person name="Bills G."/>
            <person name="Bluhm B."/>
            <person name="Cannon C."/>
            <person name="Castanera R."/>
            <person name="Culley D."/>
            <person name="Daum C."/>
            <person name="Ezra D."/>
            <person name="Gonzalez J."/>
            <person name="Henrissat B."/>
            <person name="Kuo A."/>
            <person name="Liang C."/>
            <person name="Lipzen A."/>
            <person name="Lutzoni F."/>
            <person name="Magnuson J."/>
            <person name="Mondo S."/>
            <person name="Nolan M."/>
            <person name="Ohm R."/>
            <person name="Pangilinan J."/>
            <person name="Park H.-J."/>
            <person name="Ramirez L."/>
            <person name="Alfaro M."/>
            <person name="Sun H."/>
            <person name="Tritt A."/>
            <person name="Yoshinaga Y."/>
            <person name="Zwiers L.-H."/>
            <person name="Turgeon B."/>
            <person name="Goodwin S."/>
            <person name="Spatafora J."/>
            <person name="Crous P."/>
            <person name="Grigoriev I."/>
        </authorList>
    </citation>
    <scope>NUCLEOTIDE SEQUENCE</scope>
    <source>
        <strain evidence="7">CBS 130266</strain>
    </source>
</reference>
<feature type="compositionally biased region" description="Polar residues" evidence="4">
    <location>
        <begin position="121"/>
        <end position="131"/>
    </location>
</feature>
<dbReference type="InterPro" id="IPR009071">
    <property type="entry name" value="HMG_box_dom"/>
</dbReference>
<keyword evidence="2" id="KW-0560">Oxidoreductase</keyword>
<evidence type="ECO:0000256" key="3">
    <source>
        <dbReference type="PROSITE-ProRule" id="PRU00267"/>
    </source>
</evidence>
<dbReference type="PANTHER" id="PTHR10742:SF386">
    <property type="entry name" value="LYSINE-SPECIFIC HISTONE DEMETHYLASE 1A"/>
    <property type="match status" value="1"/>
</dbReference>
<comment type="caution">
    <text evidence="7">The sequence shown here is derived from an EMBL/GenBank/DDBJ whole genome shotgun (WGS) entry which is preliminary data.</text>
</comment>
<dbReference type="Pfam" id="PF01593">
    <property type="entry name" value="Amino_oxidase"/>
    <property type="match status" value="2"/>
</dbReference>
<dbReference type="Pfam" id="PF00505">
    <property type="entry name" value="HMG_box"/>
    <property type="match status" value="1"/>
</dbReference>
<dbReference type="Gene3D" id="1.10.30.10">
    <property type="entry name" value="High mobility group box domain"/>
    <property type="match status" value="1"/>
</dbReference>
<feature type="domain" description="HMG box" evidence="5">
    <location>
        <begin position="1009"/>
        <end position="1089"/>
    </location>
</feature>
<gene>
    <name evidence="7" type="ORF">EJ08DRAFT_674409</name>
</gene>
<evidence type="ECO:0008006" key="9">
    <source>
        <dbReference type="Google" id="ProtNLM"/>
    </source>
</evidence>
<evidence type="ECO:0000259" key="5">
    <source>
        <dbReference type="PROSITE" id="PS50118"/>
    </source>
</evidence>
<dbReference type="InterPro" id="IPR009057">
    <property type="entry name" value="Homeodomain-like_sf"/>
</dbReference>
<dbReference type="GO" id="GO:0016491">
    <property type="term" value="F:oxidoreductase activity"/>
    <property type="evidence" value="ECO:0007669"/>
    <property type="project" value="UniProtKB-KW"/>
</dbReference>
<keyword evidence="3" id="KW-0238">DNA-binding</keyword>
<feature type="region of interest" description="Disordered" evidence="4">
    <location>
        <begin position="1122"/>
        <end position="1145"/>
    </location>
</feature>
<dbReference type="GO" id="GO:0050660">
    <property type="term" value="F:flavin adenine dinucleotide binding"/>
    <property type="evidence" value="ECO:0007669"/>
    <property type="project" value="TreeGrafter"/>
</dbReference>
<dbReference type="Gene3D" id="3.50.50.60">
    <property type="entry name" value="FAD/NAD(P)-binding domain"/>
    <property type="match status" value="2"/>
</dbReference>
<feature type="compositionally biased region" description="Polar residues" evidence="4">
    <location>
        <begin position="140"/>
        <end position="157"/>
    </location>
</feature>
<feature type="region of interest" description="Disordered" evidence="4">
    <location>
        <begin position="121"/>
        <end position="204"/>
    </location>
</feature>
<evidence type="ECO:0000256" key="1">
    <source>
        <dbReference type="ARBA" id="ARBA00005995"/>
    </source>
</evidence>
<name>A0A9P4P3C2_9PEZI</name>
<evidence type="ECO:0000256" key="2">
    <source>
        <dbReference type="ARBA" id="ARBA00023002"/>
    </source>
</evidence>
<feature type="domain" description="SWIRM" evidence="6">
    <location>
        <begin position="225"/>
        <end position="320"/>
    </location>
</feature>
<dbReference type="AlphaFoldDB" id="A0A9P4P3C2"/>
<dbReference type="SUPFAM" id="SSF46689">
    <property type="entry name" value="Homeodomain-like"/>
    <property type="match status" value="1"/>
</dbReference>
<dbReference type="OrthoDB" id="9982100at2759"/>
<feature type="DNA-binding region" description="HMG box" evidence="3">
    <location>
        <begin position="1009"/>
        <end position="1089"/>
    </location>
</feature>
<dbReference type="Gene3D" id="1.10.10.10">
    <property type="entry name" value="Winged helix-like DNA-binding domain superfamily/Winged helix DNA-binding domain"/>
    <property type="match status" value="1"/>
</dbReference>
<dbReference type="PROSITE" id="PS50118">
    <property type="entry name" value="HMG_BOX_2"/>
    <property type="match status" value="1"/>
</dbReference>
<dbReference type="PANTHER" id="PTHR10742">
    <property type="entry name" value="FLAVIN MONOAMINE OXIDASE"/>
    <property type="match status" value="1"/>
</dbReference>
<dbReference type="InterPro" id="IPR036910">
    <property type="entry name" value="HMG_box_dom_sf"/>
</dbReference>
<sequence length="1145" mass="126104">MFGLPTGQVNGIDNSSILYTATDDLLSTALLTPDPDPKFDLSGTKSDDAPFGDFSSLGIFEQYHESVPSSIHFGDGIDFSEHGGSHGSTKDDLTGATSALVGIHASANGVEQSPVHHYNIITPSDFHQNGMTRKMFGRRSNGSKSLAPTPQHRSTALTPPDQDIQYDHIKVKTSPRNSPKQKDNGLVGRNSTDTSPRKASGISSEFRAKSSIPAEMSWFEFARQGILAAYSSRLNPYALHPAEYRLLRGHITRPQVTIYLNIRNAILRMWHRSPLVGVTRQEAAGCVRESRYFALSQVAYDWLLRNGYINFGCVELSHTARSIPRAKAKGGRRRTIVIIGAGMSGLGCARQLEGLTAQLGEHFSDKGEKAPKIIVLEGRNRVGGRVYSHPLKKQIGSLPDGLRNTAEMGAQIITGFEHGNPLNTIIRGQLALRYYALKDTTVVYDFDGQPVDQHKDTMIEKLWNDVLERAAEFRNKLPTVRTVEGDKFLIQRGEDPKEVNGENAELISSLEDAGVDITITDGNPISTNSNAPEHSSIGVDKVGGRQYQLAGSASKSTAAEAARSLGWQLQPDVSMARTLNLVPVTQASKYPNLGEVMDEGIKQYQEMLGLTAGDLRLLNWHHANLEYANAANVNQLSLGGWDQDTGNEFEGEHTEVIGGYTQVPRGLWQFPEPLDIRFNHPVRSIKYDAYGHSPTVIECTNGEKIEADQVVLTASLGVLKSESITFSPPLPDWKTSCIERMGFGLLNKVVLVYEKPFWEENRDIFGLLNKPEHDGLDQKAYASRRGRFYLFWNRIKTSGRPMLVALMAGTAAYSVEEEEDESLVKEVTERLAKVFAPTNIPKPSETIVTRWKRDPFARGSYSYVGPQTLVGDYDVMARPVGSIHFSGEATCGTHPATVHGAYLSGLRAASDVIESLLGPIEVPSPLVSRRSKADNPPSQHSIPSAPTIAVMPTFPATKRKRGYVDVWEPILPPPDPNASVNTQAEVEAYEARIIGAILVELGDRPIKPEKSGVNPYLLYQKDEWYNVKARCDAEEVTKANNATAKATRDQIRIVLGAQWRALPEGEKKPYIEKSQAARQSGSDAMAEYNEAVKVWDQEASRIRREFLITDPPAHNVKEKLEGRTAIELGGGRKGRKMNGYGEDSD</sequence>
<dbReference type="InterPro" id="IPR036388">
    <property type="entry name" value="WH-like_DNA-bd_sf"/>
</dbReference>
<dbReference type="SUPFAM" id="SSF47095">
    <property type="entry name" value="HMG-box"/>
    <property type="match status" value="1"/>
</dbReference>
<dbReference type="InterPro" id="IPR002937">
    <property type="entry name" value="Amino_oxidase"/>
</dbReference>
<accession>A0A9P4P3C2</accession>
<dbReference type="InterPro" id="IPR036188">
    <property type="entry name" value="FAD/NAD-bd_sf"/>
</dbReference>
<dbReference type="EMBL" id="MU007010">
    <property type="protein sequence ID" value="KAF2436517.1"/>
    <property type="molecule type" value="Genomic_DNA"/>
</dbReference>
<evidence type="ECO:0000256" key="4">
    <source>
        <dbReference type="SAM" id="MobiDB-lite"/>
    </source>
</evidence>
<dbReference type="GO" id="GO:0010468">
    <property type="term" value="P:regulation of gene expression"/>
    <property type="evidence" value="ECO:0007669"/>
    <property type="project" value="UniProtKB-ARBA"/>
</dbReference>
<dbReference type="PROSITE" id="PS50934">
    <property type="entry name" value="SWIRM"/>
    <property type="match status" value="1"/>
</dbReference>
<evidence type="ECO:0000259" key="6">
    <source>
        <dbReference type="PROSITE" id="PS50934"/>
    </source>
</evidence>
<keyword evidence="8" id="KW-1185">Reference proteome</keyword>
<dbReference type="GO" id="GO:0006338">
    <property type="term" value="P:chromatin remodeling"/>
    <property type="evidence" value="ECO:0007669"/>
    <property type="project" value="TreeGrafter"/>
</dbReference>
<dbReference type="GO" id="GO:0003677">
    <property type="term" value="F:DNA binding"/>
    <property type="evidence" value="ECO:0007669"/>
    <property type="project" value="UniProtKB-UniRule"/>
</dbReference>
<dbReference type="InterPro" id="IPR050281">
    <property type="entry name" value="Flavin_monoamine_oxidase"/>
</dbReference>
<evidence type="ECO:0000313" key="7">
    <source>
        <dbReference type="EMBL" id="KAF2436517.1"/>
    </source>
</evidence>
<organism evidence="7 8">
    <name type="scientific">Tothia fuscella</name>
    <dbReference type="NCBI Taxonomy" id="1048955"/>
    <lineage>
        <taxon>Eukaryota</taxon>
        <taxon>Fungi</taxon>
        <taxon>Dikarya</taxon>
        <taxon>Ascomycota</taxon>
        <taxon>Pezizomycotina</taxon>
        <taxon>Dothideomycetes</taxon>
        <taxon>Pleosporomycetidae</taxon>
        <taxon>Venturiales</taxon>
        <taxon>Cylindrosympodiaceae</taxon>
        <taxon>Tothia</taxon>
    </lineage>
</organism>
<dbReference type="SUPFAM" id="SSF54373">
    <property type="entry name" value="FAD-linked reductases, C-terminal domain"/>
    <property type="match status" value="1"/>
</dbReference>
<dbReference type="Proteomes" id="UP000800235">
    <property type="component" value="Unassembled WGS sequence"/>
</dbReference>
<keyword evidence="3" id="KW-0539">Nucleus</keyword>
<proteinExistence type="inferred from homology"/>
<comment type="similarity">
    <text evidence="1">Belongs to the flavin monoamine oxidase family.</text>
</comment>
<dbReference type="InterPro" id="IPR007526">
    <property type="entry name" value="SWIRM"/>
</dbReference>
<evidence type="ECO:0000313" key="8">
    <source>
        <dbReference type="Proteomes" id="UP000800235"/>
    </source>
</evidence>
<dbReference type="SUPFAM" id="SSF51905">
    <property type="entry name" value="FAD/NAD(P)-binding domain"/>
    <property type="match status" value="1"/>
</dbReference>
<protein>
    <recommendedName>
        <fullName evidence="9">SWIRM domain-containing protein</fullName>
    </recommendedName>
</protein>
<dbReference type="GO" id="GO:0003682">
    <property type="term" value="F:chromatin binding"/>
    <property type="evidence" value="ECO:0007669"/>
    <property type="project" value="TreeGrafter"/>
</dbReference>
<dbReference type="GO" id="GO:0005634">
    <property type="term" value="C:nucleus"/>
    <property type="evidence" value="ECO:0007669"/>
    <property type="project" value="UniProtKB-UniRule"/>
</dbReference>
<dbReference type="Pfam" id="PF04433">
    <property type="entry name" value="SWIRM"/>
    <property type="match status" value="1"/>
</dbReference>